<keyword evidence="1" id="KW-0732">Signal</keyword>
<dbReference type="EMBL" id="DXAQ01000127">
    <property type="protein sequence ID" value="HIZ89977.1"/>
    <property type="molecule type" value="Genomic_DNA"/>
</dbReference>
<comment type="caution">
    <text evidence="2">The sequence shown here is derived from an EMBL/GenBank/DDBJ whole genome shotgun (WGS) entry which is preliminary data.</text>
</comment>
<feature type="signal peptide" evidence="1">
    <location>
        <begin position="1"/>
        <end position="20"/>
    </location>
</feature>
<reference evidence="2" key="1">
    <citation type="journal article" date="2021" name="PeerJ">
        <title>Extensive microbial diversity within the chicken gut microbiome revealed by metagenomics and culture.</title>
        <authorList>
            <person name="Gilroy R."/>
            <person name="Ravi A."/>
            <person name="Getino M."/>
            <person name="Pursley I."/>
            <person name="Horton D.L."/>
            <person name="Alikhan N.F."/>
            <person name="Baker D."/>
            <person name="Gharbi K."/>
            <person name="Hall N."/>
            <person name="Watson M."/>
            <person name="Adriaenssens E.M."/>
            <person name="Foster-Nyarko E."/>
            <person name="Jarju S."/>
            <person name="Secka A."/>
            <person name="Antonio M."/>
            <person name="Oren A."/>
            <person name="Chaudhuri R.R."/>
            <person name="La Ragione R."/>
            <person name="Hildebrand F."/>
            <person name="Pallen M.J."/>
        </authorList>
    </citation>
    <scope>NUCLEOTIDE SEQUENCE</scope>
    <source>
        <strain evidence="2">ChiW4-1371</strain>
    </source>
</reference>
<evidence type="ECO:0000313" key="2">
    <source>
        <dbReference type="EMBL" id="HIZ89977.1"/>
    </source>
</evidence>
<proteinExistence type="predicted"/>
<name>A0A9D2KCM1_9BACT</name>
<organism evidence="2 3">
    <name type="scientific">Candidatus Mucispirillum faecigallinarum</name>
    <dbReference type="NCBI Taxonomy" id="2838699"/>
    <lineage>
        <taxon>Bacteria</taxon>
        <taxon>Pseudomonadati</taxon>
        <taxon>Deferribacterota</taxon>
        <taxon>Deferribacteres</taxon>
        <taxon>Deferribacterales</taxon>
        <taxon>Mucispirillaceae</taxon>
        <taxon>Mucispirillum</taxon>
    </lineage>
</organism>
<accession>A0A9D2KCM1</accession>
<feature type="chain" id="PRO_5038402778" description="Heavy metal-binding domain-containing protein" evidence="1">
    <location>
        <begin position="21"/>
        <end position="162"/>
    </location>
</feature>
<evidence type="ECO:0000256" key="1">
    <source>
        <dbReference type="SAM" id="SignalP"/>
    </source>
</evidence>
<dbReference type="Proteomes" id="UP000824176">
    <property type="component" value="Unassembled WGS sequence"/>
</dbReference>
<evidence type="ECO:0008006" key="4">
    <source>
        <dbReference type="Google" id="ProtNLM"/>
    </source>
</evidence>
<sequence length="162" mass="17920">MIKGVLALLLTTLLSVQAYAQTAEQEQEQKVAAPNTKNKEFLGVFFIETYPVTGCEIIKIRPSVIRSTTEFRAPEREEFNNNRNFSKVMHKYQGDLIDEAQQIAEKEGYNAIIGSKFLVNTHYQGVANLGAVDGNIGYGVGSITYIGHPVYIVCEDLAGSNE</sequence>
<gene>
    <name evidence="2" type="ORF">H9804_08515</name>
</gene>
<reference evidence="2" key="2">
    <citation type="submission" date="2021-04" db="EMBL/GenBank/DDBJ databases">
        <authorList>
            <person name="Gilroy R."/>
        </authorList>
    </citation>
    <scope>NUCLEOTIDE SEQUENCE</scope>
    <source>
        <strain evidence="2">ChiW4-1371</strain>
    </source>
</reference>
<evidence type="ECO:0000313" key="3">
    <source>
        <dbReference type="Proteomes" id="UP000824176"/>
    </source>
</evidence>
<protein>
    <recommendedName>
        <fullName evidence="4">Heavy metal-binding domain-containing protein</fullName>
    </recommendedName>
</protein>
<dbReference type="AlphaFoldDB" id="A0A9D2KCM1"/>